<dbReference type="SMART" id="SM00248">
    <property type="entry name" value="ANK"/>
    <property type="match status" value="5"/>
</dbReference>
<feature type="domain" description="Palmitoyltransferase DHHC" evidence="9">
    <location>
        <begin position="438"/>
        <end position="561"/>
    </location>
</feature>
<keyword evidence="4 8" id="KW-1133">Transmembrane helix</keyword>
<feature type="transmembrane region" description="Helical" evidence="8">
    <location>
        <begin position="256"/>
        <end position="273"/>
    </location>
</feature>
<feature type="transmembrane region" description="Helical" evidence="8">
    <location>
        <begin position="389"/>
        <end position="407"/>
    </location>
</feature>
<evidence type="ECO:0000256" key="5">
    <source>
        <dbReference type="ARBA" id="ARBA00023043"/>
    </source>
</evidence>
<feature type="repeat" description="ANK" evidence="7">
    <location>
        <begin position="56"/>
        <end position="88"/>
    </location>
</feature>
<dbReference type="SUPFAM" id="SSF48403">
    <property type="entry name" value="Ankyrin repeat"/>
    <property type="match status" value="1"/>
</dbReference>
<keyword evidence="11" id="KW-1185">Reference proteome</keyword>
<comment type="similarity">
    <text evidence="8">Belongs to the DHHC palmitoyltransferase family.</text>
</comment>
<evidence type="ECO:0000256" key="4">
    <source>
        <dbReference type="ARBA" id="ARBA00022989"/>
    </source>
</evidence>
<evidence type="ECO:0000256" key="2">
    <source>
        <dbReference type="ARBA" id="ARBA00022692"/>
    </source>
</evidence>
<dbReference type="PANTHER" id="PTHR24161">
    <property type="entry name" value="ANK_REP_REGION DOMAIN-CONTAINING PROTEIN-RELATED"/>
    <property type="match status" value="1"/>
</dbReference>
<dbReference type="InterPro" id="IPR036770">
    <property type="entry name" value="Ankyrin_rpt-contain_sf"/>
</dbReference>
<comment type="caution">
    <text evidence="10">The sequence shown here is derived from an EMBL/GenBank/DDBJ whole genome shotgun (WGS) entry which is preliminary data.</text>
</comment>
<keyword evidence="8" id="KW-0012">Acyltransferase</keyword>
<evidence type="ECO:0000259" key="9">
    <source>
        <dbReference type="Pfam" id="PF01529"/>
    </source>
</evidence>
<proteinExistence type="inferred from homology"/>
<dbReference type="PROSITE" id="PS50216">
    <property type="entry name" value="DHHC"/>
    <property type="match status" value="1"/>
</dbReference>
<accession>A0A1V9Y469</accession>
<evidence type="ECO:0000256" key="6">
    <source>
        <dbReference type="ARBA" id="ARBA00023136"/>
    </source>
</evidence>
<keyword evidence="6 8" id="KW-0472">Membrane</keyword>
<dbReference type="InterPro" id="IPR001594">
    <property type="entry name" value="Palmitoyltrfase_DHHC"/>
</dbReference>
<dbReference type="Pfam" id="PF12796">
    <property type="entry name" value="Ank_2"/>
    <property type="match status" value="2"/>
</dbReference>
<dbReference type="PANTHER" id="PTHR24161:SF85">
    <property type="entry name" value="PALMITOYLTRANSFERASE HIP14"/>
    <property type="match status" value="1"/>
</dbReference>
<comment type="domain">
    <text evidence="8">The DHHC domain is required for palmitoyltransferase activity.</text>
</comment>
<dbReference type="EC" id="2.3.1.225" evidence="8"/>
<dbReference type="Pfam" id="PF01529">
    <property type="entry name" value="DHHC"/>
    <property type="match status" value="1"/>
</dbReference>
<gene>
    <name evidence="10" type="ORF">THRCLA_12014</name>
</gene>
<keyword evidence="3" id="KW-0677">Repeat</keyword>
<dbReference type="Gene3D" id="1.25.40.20">
    <property type="entry name" value="Ankyrin repeat-containing domain"/>
    <property type="match status" value="2"/>
</dbReference>
<protein>
    <recommendedName>
        <fullName evidence="8">Palmitoyltransferase</fullName>
        <ecNumber evidence="8">2.3.1.225</ecNumber>
    </recommendedName>
</protein>
<dbReference type="PROSITE" id="PS50297">
    <property type="entry name" value="ANK_REP_REGION"/>
    <property type="match status" value="1"/>
</dbReference>
<keyword evidence="5 7" id="KW-0040">ANK repeat</keyword>
<evidence type="ECO:0000256" key="3">
    <source>
        <dbReference type="ARBA" id="ARBA00022737"/>
    </source>
</evidence>
<sequence length="621" mass="69547">MAAAQQVNPFSPDESLNTAVHYAAEGGNIEILHFFAQQAAVVRPRVTDIVDAANDAGETPLIRAAHAGQVAATKALVSFGCNLLHKDRNGNTPAHHAAHQGQLWALHYLLEAQPAEADVILGGQCNMQRDILQWAIDGGHLLVIKYILERGYDPNVPDYEGRTALHHAILDENKPIIQLLLAYGAKSDTSDERGLTAISTATNLHRNTIINMILAPTLPPPTPYSKPYQTRFAVLLLYSILWVGCLMLSFVVPWYAFFPLMVLAVFFSMKTMAQSNHKHSKSHNSKKNLTSILPSVPLHSAQQRGSVSGIQFTEQERRMLHQTSKKTKSPCMSWPKKVLVWFTSQREVAIGLWFGWMLAFSSCLAYVMYRDYYSTSSTQFDWWSSHLEYVYILGSSQALCLIIWLVLSISDAGRVDTSQEDMPKMLNQAATGVAPLPAEYCQTCMVSKPIRSKHCAVCGVCVARMDHHCVWINKCVGFNNHRIFIAFLFTQLLTIALYLVVFWLYLSSKEAYLESLLKTSLPELVVIVWSILVILGLLNLLRTQLSGIANNVTVNESINWKRYPYLKSDGKSMSNPFNQGFSANVAEFFTHRVDYLKLHDVPTNSKSLHEEDSTMTTLQPV</sequence>
<dbReference type="Proteomes" id="UP000243217">
    <property type="component" value="Unassembled WGS sequence"/>
</dbReference>
<dbReference type="EMBL" id="JNBS01005223">
    <property type="protein sequence ID" value="OQR80509.1"/>
    <property type="molecule type" value="Genomic_DNA"/>
</dbReference>
<comment type="catalytic activity">
    <reaction evidence="8">
        <text>L-cysteinyl-[protein] + hexadecanoyl-CoA = S-hexadecanoyl-L-cysteinyl-[protein] + CoA</text>
        <dbReference type="Rhea" id="RHEA:36683"/>
        <dbReference type="Rhea" id="RHEA-COMP:10131"/>
        <dbReference type="Rhea" id="RHEA-COMP:11032"/>
        <dbReference type="ChEBI" id="CHEBI:29950"/>
        <dbReference type="ChEBI" id="CHEBI:57287"/>
        <dbReference type="ChEBI" id="CHEBI:57379"/>
        <dbReference type="ChEBI" id="CHEBI:74151"/>
        <dbReference type="EC" id="2.3.1.225"/>
    </reaction>
</comment>
<evidence type="ECO:0000256" key="1">
    <source>
        <dbReference type="ARBA" id="ARBA00004141"/>
    </source>
</evidence>
<evidence type="ECO:0000256" key="8">
    <source>
        <dbReference type="RuleBase" id="RU079119"/>
    </source>
</evidence>
<evidence type="ECO:0000256" key="7">
    <source>
        <dbReference type="PROSITE-ProRule" id="PRU00023"/>
    </source>
</evidence>
<feature type="transmembrane region" description="Helical" evidence="8">
    <location>
        <begin position="524"/>
        <end position="541"/>
    </location>
</feature>
<feature type="transmembrane region" description="Helical" evidence="8">
    <location>
        <begin position="348"/>
        <end position="369"/>
    </location>
</feature>
<comment type="subcellular location">
    <subcellularLocation>
        <location evidence="1">Membrane</location>
        <topology evidence="1">Multi-pass membrane protein</topology>
    </subcellularLocation>
</comment>
<reference evidence="10 11" key="1">
    <citation type="journal article" date="2014" name="Genome Biol. Evol.">
        <title>The secreted proteins of Achlya hypogyna and Thraustotheca clavata identify the ancestral oomycete secretome and reveal gene acquisitions by horizontal gene transfer.</title>
        <authorList>
            <person name="Misner I."/>
            <person name="Blouin N."/>
            <person name="Leonard G."/>
            <person name="Richards T.A."/>
            <person name="Lane C.E."/>
        </authorList>
    </citation>
    <scope>NUCLEOTIDE SEQUENCE [LARGE SCALE GENOMIC DNA]</scope>
    <source>
        <strain evidence="10 11">ATCC 34112</strain>
    </source>
</reference>
<keyword evidence="2 8" id="KW-0812">Transmembrane</keyword>
<dbReference type="InterPro" id="IPR002110">
    <property type="entry name" value="Ankyrin_rpt"/>
</dbReference>
<dbReference type="GO" id="GO:0019706">
    <property type="term" value="F:protein-cysteine S-palmitoyltransferase activity"/>
    <property type="evidence" value="ECO:0007669"/>
    <property type="project" value="UniProtKB-EC"/>
</dbReference>
<keyword evidence="8 10" id="KW-0808">Transferase</keyword>
<dbReference type="PROSITE" id="PS50088">
    <property type="entry name" value="ANK_REPEAT"/>
    <property type="match status" value="2"/>
</dbReference>
<dbReference type="OrthoDB" id="6781668at2759"/>
<organism evidence="10 11">
    <name type="scientific">Thraustotheca clavata</name>
    <dbReference type="NCBI Taxonomy" id="74557"/>
    <lineage>
        <taxon>Eukaryota</taxon>
        <taxon>Sar</taxon>
        <taxon>Stramenopiles</taxon>
        <taxon>Oomycota</taxon>
        <taxon>Saprolegniomycetes</taxon>
        <taxon>Saprolegniales</taxon>
        <taxon>Achlyaceae</taxon>
        <taxon>Thraustotheca</taxon>
    </lineage>
</organism>
<feature type="transmembrane region" description="Helical" evidence="8">
    <location>
        <begin position="483"/>
        <end position="504"/>
    </location>
</feature>
<dbReference type="AlphaFoldDB" id="A0A1V9Y469"/>
<name>A0A1V9Y469_9STRA</name>
<feature type="repeat" description="ANK" evidence="7">
    <location>
        <begin position="160"/>
        <end position="192"/>
    </location>
</feature>
<evidence type="ECO:0000313" key="10">
    <source>
        <dbReference type="EMBL" id="OQR80509.1"/>
    </source>
</evidence>
<evidence type="ECO:0000313" key="11">
    <source>
        <dbReference type="Proteomes" id="UP000243217"/>
    </source>
</evidence>
<dbReference type="GO" id="GO:0016020">
    <property type="term" value="C:membrane"/>
    <property type="evidence" value="ECO:0007669"/>
    <property type="project" value="UniProtKB-SubCell"/>
</dbReference>